<reference evidence="2 3" key="1">
    <citation type="submission" date="2022-09" db="EMBL/GenBank/DDBJ databases">
        <authorList>
            <person name="Palmer J.M."/>
        </authorList>
    </citation>
    <scope>NUCLEOTIDE SEQUENCE [LARGE SCALE GENOMIC DNA]</scope>
    <source>
        <strain evidence="2 3">DSM 7382</strain>
    </source>
</reference>
<feature type="compositionally biased region" description="Low complexity" evidence="1">
    <location>
        <begin position="105"/>
        <end position="125"/>
    </location>
</feature>
<feature type="region of interest" description="Disordered" evidence="1">
    <location>
        <begin position="34"/>
        <end position="239"/>
    </location>
</feature>
<accession>A0AAW0G9H6</accession>
<keyword evidence="3" id="KW-1185">Reference proteome</keyword>
<protein>
    <submittedName>
        <fullName evidence="2">Uncharacterized protein</fullName>
    </submittedName>
</protein>
<feature type="compositionally biased region" description="Pro residues" evidence="1">
    <location>
        <begin position="45"/>
        <end position="58"/>
    </location>
</feature>
<feature type="compositionally biased region" description="Low complexity" evidence="1">
    <location>
        <begin position="70"/>
        <end position="79"/>
    </location>
</feature>
<evidence type="ECO:0000313" key="3">
    <source>
        <dbReference type="Proteomes" id="UP001385951"/>
    </source>
</evidence>
<dbReference type="EMBL" id="JASBNA010000007">
    <property type="protein sequence ID" value="KAK7690088.1"/>
    <property type="molecule type" value="Genomic_DNA"/>
</dbReference>
<evidence type="ECO:0000313" key="2">
    <source>
        <dbReference type="EMBL" id="KAK7690088.1"/>
    </source>
</evidence>
<sequence length="239" mass="25951">MPSMPNFPAQDPQAQFHFAQAIHHLAFLMTGSTLNAGTPHAPYQIPWPAPAPYMPPQPSHRQTSRHGGEESSSPGAGSSRSRRDVMSTPTHTSHPYPYSYDPRWSSSTLPPSSPPRSSSPIVSSPPTSPVPLRPALRERSRSRGRRVSFKLGDDDRPHVRPGEDDDDGEVDELLSTPDRLAILASPEIPVPSATRSRRGRSTESPSPGGSKGVLVEADDGRERGQTPGPPERSRSLARR</sequence>
<dbReference type="Proteomes" id="UP001385951">
    <property type="component" value="Unassembled WGS sequence"/>
</dbReference>
<name>A0AAW0G9H6_9APHY</name>
<comment type="caution">
    <text evidence="2">The sequence shown here is derived from an EMBL/GenBank/DDBJ whole genome shotgun (WGS) entry which is preliminary data.</text>
</comment>
<feature type="compositionally biased region" description="Acidic residues" evidence="1">
    <location>
        <begin position="163"/>
        <end position="172"/>
    </location>
</feature>
<dbReference type="AlphaFoldDB" id="A0AAW0G9H6"/>
<gene>
    <name evidence="2" type="ORF">QCA50_006734</name>
</gene>
<organism evidence="2 3">
    <name type="scientific">Cerrena zonata</name>
    <dbReference type="NCBI Taxonomy" id="2478898"/>
    <lineage>
        <taxon>Eukaryota</taxon>
        <taxon>Fungi</taxon>
        <taxon>Dikarya</taxon>
        <taxon>Basidiomycota</taxon>
        <taxon>Agaricomycotina</taxon>
        <taxon>Agaricomycetes</taxon>
        <taxon>Polyporales</taxon>
        <taxon>Cerrenaceae</taxon>
        <taxon>Cerrena</taxon>
    </lineage>
</organism>
<feature type="compositionally biased region" description="Basic and acidic residues" evidence="1">
    <location>
        <begin position="151"/>
        <end position="162"/>
    </location>
</feature>
<proteinExistence type="predicted"/>
<evidence type="ECO:0000256" key="1">
    <source>
        <dbReference type="SAM" id="MobiDB-lite"/>
    </source>
</evidence>